<accession>A0A2C6KLW1</accession>
<dbReference type="Proteomes" id="UP000221165">
    <property type="component" value="Unassembled WGS sequence"/>
</dbReference>
<dbReference type="GeneID" id="94432041"/>
<protein>
    <submittedName>
        <fullName evidence="1">Uncharacterized protein</fullName>
    </submittedName>
</protein>
<comment type="caution">
    <text evidence="1">The sequence shown here is derived from an EMBL/GenBank/DDBJ whole genome shotgun (WGS) entry which is preliminary data.</text>
</comment>
<keyword evidence="2" id="KW-1185">Reference proteome</keyword>
<dbReference type="EMBL" id="MIGC01004942">
    <property type="protein sequence ID" value="PHJ17475.1"/>
    <property type="molecule type" value="Genomic_DNA"/>
</dbReference>
<evidence type="ECO:0000313" key="2">
    <source>
        <dbReference type="Proteomes" id="UP000221165"/>
    </source>
</evidence>
<organism evidence="1 2">
    <name type="scientific">Cystoisospora suis</name>
    <dbReference type="NCBI Taxonomy" id="483139"/>
    <lineage>
        <taxon>Eukaryota</taxon>
        <taxon>Sar</taxon>
        <taxon>Alveolata</taxon>
        <taxon>Apicomplexa</taxon>
        <taxon>Conoidasida</taxon>
        <taxon>Coccidia</taxon>
        <taxon>Eucoccidiorida</taxon>
        <taxon>Eimeriorina</taxon>
        <taxon>Sarcocystidae</taxon>
        <taxon>Cystoisospora</taxon>
    </lineage>
</organism>
<reference evidence="1 2" key="1">
    <citation type="journal article" date="2017" name="Int. J. Parasitol.">
        <title>The genome of the protozoan parasite Cystoisospora suis and a reverse vaccinology approach to identify vaccine candidates.</title>
        <authorList>
            <person name="Palmieri N."/>
            <person name="Shrestha A."/>
            <person name="Ruttkowski B."/>
            <person name="Beck T."/>
            <person name="Vogl C."/>
            <person name="Tomley F."/>
            <person name="Blake D.P."/>
            <person name="Joachim A."/>
        </authorList>
    </citation>
    <scope>NUCLEOTIDE SEQUENCE [LARGE SCALE GENOMIC DNA]</scope>
    <source>
        <strain evidence="1 2">Wien I</strain>
    </source>
</reference>
<dbReference type="RefSeq" id="XP_067919196.1">
    <property type="nucleotide sequence ID" value="XM_068068830.1"/>
</dbReference>
<dbReference type="VEuPathDB" id="ToxoDB:CSUI_008705"/>
<dbReference type="AlphaFoldDB" id="A0A2C6KLW1"/>
<proteinExistence type="predicted"/>
<name>A0A2C6KLW1_9APIC</name>
<evidence type="ECO:0000313" key="1">
    <source>
        <dbReference type="EMBL" id="PHJ17475.1"/>
    </source>
</evidence>
<gene>
    <name evidence="1" type="ORF">CSUI_008705</name>
</gene>
<sequence length="59" mass="6860">MCGCMYIHSSKGTADFCEGKFASRILLSKGKRRKKKMSERMRPIGKIPMTPPLFMWHRV</sequence>